<evidence type="ECO:0000256" key="1">
    <source>
        <dbReference type="SAM" id="Phobius"/>
    </source>
</evidence>
<dbReference type="EMBL" id="MWPZ01000010">
    <property type="protein sequence ID" value="TIC91017.1"/>
    <property type="molecule type" value="Genomic_DNA"/>
</dbReference>
<dbReference type="Pfam" id="PF20684">
    <property type="entry name" value="Fung_rhodopsin"/>
    <property type="match status" value="1"/>
</dbReference>
<protein>
    <recommendedName>
        <fullName evidence="2">Rhodopsin domain-containing protein</fullName>
    </recommendedName>
</protein>
<proteinExistence type="predicted"/>
<keyword evidence="1" id="KW-0472">Membrane</keyword>
<feature type="transmembrane region" description="Helical" evidence="1">
    <location>
        <begin position="6"/>
        <end position="30"/>
    </location>
</feature>
<dbReference type="AlphaFoldDB" id="A0A4T0VGL3"/>
<accession>A0A4T0VGL3</accession>
<dbReference type="OrthoDB" id="5413793at2759"/>
<dbReference type="Proteomes" id="UP000305883">
    <property type="component" value="Unassembled WGS sequence"/>
</dbReference>
<feature type="transmembrane region" description="Helical" evidence="1">
    <location>
        <begin position="110"/>
        <end position="127"/>
    </location>
</feature>
<sequence length="129" mass="14159">MADDRVATIIGSTIGMICLTTLAISVRIMVRSNLRAYGLDDILITASWAFTIAMCTTTLVSAHSGFGKHHQDISIAAYERFLKLTIVTSATYSYGLALAKMRGRLRRKEYALIFPYFGGAVLPSTFART</sequence>
<dbReference type="InterPro" id="IPR049326">
    <property type="entry name" value="Rhodopsin_dom_fungi"/>
</dbReference>
<evidence type="ECO:0000259" key="2">
    <source>
        <dbReference type="Pfam" id="PF20684"/>
    </source>
</evidence>
<evidence type="ECO:0000313" key="4">
    <source>
        <dbReference type="Proteomes" id="UP000305883"/>
    </source>
</evidence>
<evidence type="ECO:0000313" key="3">
    <source>
        <dbReference type="EMBL" id="TIC91017.1"/>
    </source>
</evidence>
<comment type="caution">
    <text evidence="3">The sequence shown here is derived from an EMBL/GenBank/DDBJ whole genome shotgun (WGS) entry which is preliminary data.</text>
</comment>
<keyword evidence="1" id="KW-1133">Transmembrane helix</keyword>
<name>A0A4T0VGL3_9PEZI</name>
<feature type="domain" description="Rhodopsin" evidence="2">
    <location>
        <begin position="26"/>
        <end position="101"/>
    </location>
</feature>
<gene>
    <name evidence="3" type="ORF">CH35J_011516</name>
</gene>
<keyword evidence="1" id="KW-0812">Transmembrane</keyword>
<feature type="transmembrane region" description="Helical" evidence="1">
    <location>
        <begin position="42"/>
        <end position="61"/>
    </location>
</feature>
<organism evidence="3 4">
    <name type="scientific">Colletotrichum higginsianum</name>
    <dbReference type="NCBI Taxonomy" id="80884"/>
    <lineage>
        <taxon>Eukaryota</taxon>
        <taxon>Fungi</taxon>
        <taxon>Dikarya</taxon>
        <taxon>Ascomycota</taxon>
        <taxon>Pezizomycotina</taxon>
        <taxon>Sordariomycetes</taxon>
        <taxon>Hypocreomycetidae</taxon>
        <taxon>Glomerellales</taxon>
        <taxon>Glomerellaceae</taxon>
        <taxon>Colletotrichum</taxon>
        <taxon>Colletotrichum destructivum species complex</taxon>
    </lineage>
</organism>
<reference evidence="3 4" key="1">
    <citation type="journal article" date="2019" name="Genome Biol. Evol.">
        <title>Genomic Plasticity Mediated by Transposable Elements in the Plant Pathogenic Fungus Colletotrichum higginsianum.</title>
        <authorList>
            <person name="Tsushima A."/>
            <person name="Gan P."/>
            <person name="Kumakura N."/>
            <person name="Narusaka M."/>
            <person name="Takano Y."/>
            <person name="Narusaka Y."/>
            <person name="Shirasu K."/>
        </authorList>
    </citation>
    <scope>NUCLEOTIDE SEQUENCE [LARGE SCALE GENOMIC DNA]</scope>
    <source>
        <strain evidence="3 4">MAFF305635-RFP</strain>
    </source>
</reference>